<evidence type="ECO:0000313" key="1">
    <source>
        <dbReference type="EMBL" id="JAC75512.1"/>
    </source>
</evidence>
<reference evidence="1" key="1">
    <citation type="submission" date="2014-05" db="EMBL/GenBank/DDBJ databases">
        <title>The transcriptome of the halophilic microalga Tetraselmis sp. GSL018 isolated from the Great Salt Lake, Utah.</title>
        <authorList>
            <person name="Jinkerson R.E."/>
            <person name="D'Adamo S."/>
            <person name="Posewitz M.C."/>
        </authorList>
    </citation>
    <scope>NUCLEOTIDE SEQUENCE</scope>
    <source>
        <strain evidence="1">GSL018</strain>
    </source>
</reference>
<organism evidence="1">
    <name type="scientific">Tetraselmis sp. GSL018</name>
    <dbReference type="NCBI Taxonomy" id="582737"/>
    <lineage>
        <taxon>Eukaryota</taxon>
        <taxon>Viridiplantae</taxon>
        <taxon>Chlorophyta</taxon>
        <taxon>core chlorophytes</taxon>
        <taxon>Chlorodendrophyceae</taxon>
        <taxon>Chlorodendrales</taxon>
        <taxon>Chlorodendraceae</taxon>
        <taxon>Tetraselmis</taxon>
    </lineage>
</organism>
<feature type="non-terminal residue" evidence="1">
    <location>
        <position position="1"/>
    </location>
</feature>
<accession>A0A061RRJ7</accession>
<sequence>IRTGGFLTKVQPNNFCAVELPLLNRLCRDSRTVAAVLSSFSTESKGFGRRPETERLRLLQSLRLLLSF</sequence>
<proteinExistence type="predicted"/>
<name>A0A061RRJ7_9CHLO</name>
<feature type="non-terminal residue" evidence="1">
    <location>
        <position position="68"/>
    </location>
</feature>
<protein>
    <submittedName>
        <fullName evidence="1">Uncharacterized protein</fullName>
    </submittedName>
</protein>
<dbReference type="EMBL" id="GBEZ01010134">
    <property type="protein sequence ID" value="JAC75512.1"/>
    <property type="molecule type" value="Transcribed_RNA"/>
</dbReference>
<dbReference type="AlphaFoldDB" id="A0A061RRJ7"/>
<gene>
    <name evidence="1" type="ORF">TSPGSL018_22888</name>
</gene>